<evidence type="ECO:0000313" key="1">
    <source>
        <dbReference type="EMBL" id="EHR51644.1"/>
    </source>
</evidence>
<dbReference type="EMBL" id="CM001439">
    <property type="protein sequence ID" value="EHR51644.1"/>
    <property type="molecule type" value="Genomic_DNA"/>
</dbReference>
<name>H5XBR9_9PSEU</name>
<sequence>MPPRIPCHPVSLYRLDGFLDLEDYLLSAASEDVLIDETIRLSEITCRVIAGVRHADKPTWATHLQSLTSLTMELPSKTPFAVLLVPLADHTYALTWGGGHHLLDDLLIHDGFGMLFGIRRLDSARLRTVARSALDATARLTQTSFPGGSDLGGFGLEPHGETVTRISGRADLTGLTYERLTGRPYTIKASSALYAPLAEDPEALLSDLRAIENVVAEPDDDSDLRILSQTRPLSKHHPMIPELERRLAAALSGDSTAGVIGTAWPADAIREIEGATSFKVVRLGPGQDFAVETTLDLDEIIDRFAALPERSRLDILGSARMVACEGLDGQDEYGRQVPLRKWLVFETTIDHVRYCHSQGKWFRIGEGYVTQIRDQVAALLRQRSDLTFPHWVPSGEKDDEHRYCELVAKQPGYLCLDRNFARTPMHPKFELCDIVGPNGELAHVKWLGRAAAASHLFTQAAVSAEAIRHEPDAALTELDNKVRALDPTRTNAEPSTIVLAVAGRTWDVDELFTLSQIGLLKLNSIMRTLRIRLEFADIPYTPKTKGSSSGMAA</sequence>
<dbReference type="HOGENOM" id="CLU_035500_0_0_11"/>
<dbReference type="InterPro" id="IPR026487">
    <property type="entry name" value="CHP04141"/>
</dbReference>
<reference evidence="1 2" key="1">
    <citation type="journal article" date="2012" name="Stand. Genomic Sci.">
        <title>Genome sequence of the ocean sediment bacterium Saccharomonospora marina type strain (XMU15(T)).</title>
        <authorList>
            <person name="Klenk H.P."/>
            <person name="Lu M."/>
            <person name="Lucas S."/>
            <person name="Lapidus A."/>
            <person name="Copeland A."/>
            <person name="Pitluck S."/>
            <person name="Goodwin L.A."/>
            <person name="Han C."/>
            <person name="Tapia R."/>
            <person name="Brambilla E.M."/>
            <person name="Potter G."/>
            <person name="Land M."/>
            <person name="Ivanova N."/>
            <person name="Rohde M."/>
            <person name="Goker M."/>
            <person name="Detter J.C."/>
            <person name="Li W.J."/>
            <person name="Kyrpides N.C."/>
            <person name="Woyke T."/>
        </authorList>
    </citation>
    <scope>NUCLEOTIDE SEQUENCE [LARGE SCALE GENOMIC DNA]</scope>
    <source>
        <strain evidence="1 2">XMU15</strain>
    </source>
</reference>
<dbReference type="NCBIfam" id="TIGR04141">
    <property type="entry name" value="TIGR04141 family sporadically distributed protein"/>
    <property type="match status" value="1"/>
</dbReference>
<dbReference type="OrthoDB" id="3323334at2"/>
<organism evidence="1 2">
    <name type="scientific">Saccharomonospora marina XMU15</name>
    <dbReference type="NCBI Taxonomy" id="882083"/>
    <lineage>
        <taxon>Bacteria</taxon>
        <taxon>Bacillati</taxon>
        <taxon>Actinomycetota</taxon>
        <taxon>Actinomycetes</taxon>
        <taxon>Pseudonocardiales</taxon>
        <taxon>Pseudonocardiaceae</taxon>
        <taxon>Saccharomonospora</taxon>
    </lineage>
</organism>
<gene>
    <name evidence="1" type="ORF">SacmaDRAFT_3423</name>
</gene>
<protein>
    <recommendedName>
        <fullName evidence="3">Sporadically distributed protein, TIGR04141 family</fullName>
    </recommendedName>
</protein>
<evidence type="ECO:0000313" key="2">
    <source>
        <dbReference type="Proteomes" id="UP000004926"/>
    </source>
</evidence>
<dbReference type="RefSeq" id="WP_009155026.1">
    <property type="nucleotide sequence ID" value="NZ_CM001439.1"/>
</dbReference>
<proteinExistence type="predicted"/>
<dbReference type="Pfam" id="PF19614">
    <property type="entry name" value="DUF6119"/>
    <property type="match status" value="1"/>
</dbReference>
<dbReference type="AlphaFoldDB" id="H5XBR9"/>
<dbReference type="eggNOG" id="ENOG502Z97J">
    <property type="taxonomic scope" value="Bacteria"/>
</dbReference>
<evidence type="ECO:0008006" key="3">
    <source>
        <dbReference type="Google" id="ProtNLM"/>
    </source>
</evidence>
<dbReference type="Proteomes" id="UP000004926">
    <property type="component" value="Chromosome"/>
</dbReference>
<dbReference type="STRING" id="882083.SacmaDRAFT_3423"/>
<keyword evidence="2" id="KW-1185">Reference proteome</keyword>
<accession>H5XBR9</accession>